<protein>
    <submittedName>
        <fullName evidence="1">Uncharacterized protein</fullName>
    </submittedName>
</protein>
<accession>A0ACB6Z0J5</accession>
<name>A0ACB6Z0J5_THEGA</name>
<proteinExistence type="predicted"/>
<dbReference type="Proteomes" id="UP000886501">
    <property type="component" value="Unassembled WGS sequence"/>
</dbReference>
<evidence type="ECO:0000313" key="1">
    <source>
        <dbReference type="EMBL" id="KAF9643052.1"/>
    </source>
</evidence>
<reference evidence="1" key="2">
    <citation type="journal article" date="2020" name="Nat. Commun.">
        <title>Large-scale genome sequencing of mycorrhizal fungi provides insights into the early evolution of symbiotic traits.</title>
        <authorList>
            <person name="Miyauchi S."/>
            <person name="Kiss E."/>
            <person name="Kuo A."/>
            <person name="Drula E."/>
            <person name="Kohler A."/>
            <person name="Sanchez-Garcia M."/>
            <person name="Morin E."/>
            <person name="Andreopoulos B."/>
            <person name="Barry K.W."/>
            <person name="Bonito G."/>
            <person name="Buee M."/>
            <person name="Carver A."/>
            <person name="Chen C."/>
            <person name="Cichocki N."/>
            <person name="Clum A."/>
            <person name="Culley D."/>
            <person name="Crous P.W."/>
            <person name="Fauchery L."/>
            <person name="Girlanda M."/>
            <person name="Hayes R.D."/>
            <person name="Keri Z."/>
            <person name="LaButti K."/>
            <person name="Lipzen A."/>
            <person name="Lombard V."/>
            <person name="Magnuson J."/>
            <person name="Maillard F."/>
            <person name="Murat C."/>
            <person name="Nolan M."/>
            <person name="Ohm R.A."/>
            <person name="Pangilinan J."/>
            <person name="Pereira M.F."/>
            <person name="Perotto S."/>
            <person name="Peter M."/>
            <person name="Pfister S."/>
            <person name="Riley R."/>
            <person name="Sitrit Y."/>
            <person name="Stielow J.B."/>
            <person name="Szollosi G."/>
            <person name="Zifcakova L."/>
            <person name="Stursova M."/>
            <person name="Spatafora J.W."/>
            <person name="Tedersoo L."/>
            <person name="Vaario L.M."/>
            <person name="Yamada A."/>
            <person name="Yan M."/>
            <person name="Wang P."/>
            <person name="Xu J."/>
            <person name="Bruns T."/>
            <person name="Baldrian P."/>
            <person name="Vilgalys R."/>
            <person name="Dunand C."/>
            <person name="Henrissat B."/>
            <person name="Grigoriev I.V."/>
            <person name="Hibbett D."/>
            <person name="Nagy L.G."/>
            <person name="Martin F.M."/>
        </authorList>
    </citation>
    <scope>NUCLEOTIDE SEQUENCE</scope>
    <source>
        <strain evidence="1">P2</strain>
    </source>
</reference>
<comment type="caution">
    <text evidence="1">The sequence shown here is derived from an EMBL/GenBank/DDBJ whole genome shotgun (WGS) entry which is preliminary data.</text>
</comment>
<evidence type="ECO:0000313" key="2">
    <source>
        <dbReference type="Proteomes" id="UP000886501"/>
    </source>
</evidence>
<reference evidence="1" key="1">
    <citation type="submission" date="2019-10" db="EMBL/GenBank/DDBJ databases">
        <authorList>
            <consortium name="DOE Joint Genome Institute"/>
            <person name="Kuo A."/>
            <person name="Miyauchi S."/>
            <person name="Kiss E."/>
            <person name="Drula E."/>
            <person name="Kohler A."/>
            <person name="Sanchez-Garcia M."/>
            <person name="Andreopoulos B."/>
            <person name="Barry K.W."/>
            <person name="Bonito G."/>
            <person name="Buee M."/>
            <person name="Carver A."/>
            <person name="Chen C."/>
            <person name="Cichocki N."/>
            <person name="Clum A."/>
            <person name="Culley D."/>
            <person name="Crous P.W."/>
            <person name="Fauchery L."/>
            <person name="Girlanda M."/>
            <person name="Hayes R."/>
            <person name="Keri Z."/>
            <person name="Labutti K."/>
            <person name="Lipzen A."/>
            <person name="Lombard V."/>
            <person name="Magnuson J."/>
            <person name="Maillard F."/>
            <person name="Morin E."/>
            <person name="Murat C."/>
            <person name="Nolan M."/>
            <person name="Ohm R."/>
            <person name="Pangilinan J."/>
            <person name="Pereira M."/>
            <person name="Perotto S."/>
            <person name="Peter M."/>
            <person name="Riley R."/>
            <person name="Sitrit Y."/>
            <person name="Stielow B."/>
            <person name="Szollosi G."/>
            <person name="Zifcakova L."/>
            <person name="Stursova M."/>
            <person name="Spatafora J.W."/>
            <person name="Tedersoo L."/>
            <person name="Vaario L.-M."/>
            <person name="Yamada A."/>
            <person name="Yan M."/>
            <person name="Wang P."/>
            <person name="Xu J."/>
            <person name="Bruns T."/>
            <person name="Baldrian P."/>
            <person name="Vilgalys R."/>
            <person name="Henrissat B."/>
            <person name="Grigoriev I.V."/>
            <person name="Hibbett D."/>
            <person name="Nagy L.G."/>
            <person name="Martin F.M."/>
        </authorList>
    </citation>
    <scope>NUCLEOTIDE SEQUENCE</scope>
    <source>
        <strain evidence="1">P2</strain>
    </source>
</reference>
<gene>
    <name evidence="1" type="ORF">BDM02DRAFT_1758678</name>
</gene>
<dbReference type="EMBL" id="MU118294">
    <property type="protein sequence ID" value="KAF9643052.1"/>
    <property type="molecule type" value="Genomic_DNA"/>
</dbReference>
<organism evidence="1 2">
    <name type="scientific">Thelephora ganbajun</name>
    <name type="common">Ganba fungus</name>
    <dbReference type="NCBI Taxonomy" id="370292"/>
    <lineage>
        <taxon>Eukaryota</taxon>
        <taxon>Fungi</taxon>
        <taxon>Dikarya</taxon>
        <taxon>Basidiomycota</taxon>
        <taxon>Agaricomycotina</taxon>
        <taxon>Agaricomycetes</taxon>
        <taxon>Thelephorales</taxon>
        <taxon>Thelephoraceae</taxon>
        <taxon>Thelephora</taxon>
    </lineage>
</organism>
<sequence length="123" mass="13963">MRTLNLATSAIGWLIALAAITDERRTPERPGTMLMSPSTVWGLDIYVRSHQGTDAFNERTVNKLMPESARNPVSARSPEAQRHRWTTVGTRKYMAIFTLMGVKQKVLYRGTIRQINSWMTVTP</sequence>
<keyword evidence="2" id="KW-1185">Reference proteome</keyword>